<sequence length="606" mass="66221">MIAELDECDPVDDRPVLLGAHPTAHSCCSSRIALRSPPQLPLSATNMSMSTVPSDVLLEIVDYLSCPSEVLHLYLTSSRIADALSPALYSRVVLRGPAQCIRTLDMLHARPDRARHVRSLSVRPCPDSPSHNNGTGTGRAPRWGRSVLPDAYAVSSAVRRTARHLEVLRRFAWDGEELPPYDDMWFALRVFCPRLKFISTTLGSILPSSNSHLFDFSRLHGFSLTFKSGFYWQNDGVAGDELIPGYDRLWEMLIARCPDLEHLAIDGHSPHAPVDAHDLVRGRWPKLRSLLIGDVALDWDLEPSPALGRPFRAFLEAHRNLEALHLRSHAPGVAAPSVLAGLHADALAKVSTFSGALAQAQVLPTRASLKTLRVPDPMPLRDGTPMSVSASLAVLPALASLTIAFRLEQGYDNGSVLRALVAACPHLRHLDFTVACRPSFTIETFARCIRPLGHLRTLALRIVPSPGEASSLPTCGARLVRANPRLASFELVFLARTRAAHNGAVATTLAWSPVWRARAHAKFVLAADAHGLPLALHVVERRARLLWRGESVRRTTLEMRPAGALGARRPSLLALVLERSPAGEEARLLLICAALFAVVVWGCLNL</sequence>
<reference evidence="1" key="1">
    <citation type="submission" date="2021-03" db="EMBL/GenBank/DDBJ databases">
        <title>Evolutionary priming and transition to the ectomycorrhizal habit in an iconic lineage of mushroom-forming fungi: is preadaptation a requirement?</title>
        <authorList>
            <consortium name="DOE Joint Genome Institute"/>
            <person name="Looney B.P."/>
            <person name="Miyauchi S."/>
            <person name="Morin E."/>
            <person name="Drula E."/>
            <person name="Courty P.E."/>
            <person name="Chicoki N."/>
            <person name="Fauchery L."/>
            <person name="Kohler A."/>
            <person name="Kuo A."/>
            <person name="LaButti K."/>
            <person name="Pangilinan J."/>
            <person name="Lipzen A."/>
            <person name="Riley R."/>
            <person name="Andreopoulos W."/>
            <person name="He G."/>
            <person name="Johnson J."/>
            <person name="Barry K.W."/>
            <person name="Grigoriev I.V."/>
            <person name="Nagy L."/>
            <person name="Hibbett D."/>
            <person name="Henrissat B."/>
            <person name="Matheny P.B."/>
            <person name="Labbe J."/>
            <person name="Martin A.F."/>
        </authorList>
    </citation>
    <scope>NUCLEOTIDE SEQUENCE</scope>
    <source>
        <strain evidence="1">BPL698</strain>
    </source>
</reference>
<evidence type="ECO:0000313" key="1">
    <source>
        <dbReference type="EMBL" id="KAI9457424.1"/>
    </source>
</evidence>
<dbReference type="Proteomes" id="UP001207468">
    <property type="component" value="Unassembled WGS sequence"/>
</dbReference>
<keyword evidence="2" id="KW-1185">Reference proteome</keyword>
<dbReference type="EMBL" id="JAGFNK010000221">
    <property type="protein sequence ID" value="KAI9457424.1"/>
    <property type="molecule type" value="Genomic_DNA"/>
</dbReference>
<proteinExistence type="predicted"/>
<gene>
    <name evidence="1" type="ORF">F5148DRAFT_347802</name>
</gene>
<evidence type="ECO:0000313" key="2">
    <source>
        <dbReference type="Proteomes" id="UP001207468"/>
    </source>
</evidence>
<name>A0ACC0U1S6_9AGAM</name>
<comment type="caution">
    <text evidence="1">The sequence shown here is derived from an EMBL/GenBank/DDBJ whole genome shotgun (WGS) entry which is preliminary data.</text>
</comment>
<protein>
    <submittedName>
        <fullName evidence="1">Uncharacterized protein</fullName>
    </submittedName>
</protein>
<organism evidence="1 2">
    <name type="scientific">Russula earlei</name>
    <dbReference type="NCBI Taxonomy" id="71964"/>
    <lineage>
        <taxon>Eukaryota</taxon>
        <taxon>Fungi</taxon>
        <taxon>Dikarya</taxon>
        <taxon>Basidiomycota</taxon>
        <taxon>Agaricomycotina</taxon>
        <taxon>Agaricomycetes</taxon>
        <taxon>Russulales</taxon>
        <taxon>Russulaceae</taxon>
        <taxon>Russula</taxon>
    </lineage>
</organism>
<accession>A0ACC0U1S6</accession>